<proteinExistence type="predicted"/>
<feature type="signal peptide" evidence="1">
    <location>
        <begin position="1"/>
        <end position="24"/>
    </location>
</feature>
<feature type="chain" id="PRO_5016722524" description="FrrB" evidence="1">
    <location>
        <begin position="25"/>
        <end position="246"/>
    </location>
</feature>
<keyword evidence="3" id="KW-1185">Reference proteome</keyword>
<dbReference type="STRING" id="880526.GCA_000427365_01642"/>
<dbReference type="OrthoDB" id="1065092at2"/>
<evidence type="ECO:0000256" key="1">
    <source>
        <dbReference type="SAM" id="SignalP"/>
    </source>
</evidence>
<name>A0A379MTG1_9BACT</name>
<protein>
    <recommendedName>
        <fullName evidence="4">FrrB</fullName>
    </recommendedName>
</protein>
<dbReference type="EMBL" id="UGVL01000001">
    <property type="protein sequence ID" value="SUE34938.1"/>
    <property type="molecule type" value="Genomic_DNA"/>
</dbReference>
<reference evidence="2 3" key="1">
    <citation type="submission" date="2018-06" db="EMBL/GenBank/DDBJ databases">
        <authorList>
            <consortium name="Pathogen Informatics"/>
            <person name="Doyle S."/>
        </authorList>
    </citation>
    <scope>NUCLEOTIDE SEQUENCE [LARGE SCALE GENOMIC DNA]</scope>
    <source>
        <strain evidence="2 3">NCTC11190</strain>
    </source>
</reference>
<dbReference type="RefSeq" id="WP_027291287.1">
    <property type="nucleotide sequence ID" value="NZ_CALVFX010000006.1"/>
</dbReference>
<evidence type="ECO:0000313" key="2">
    <source>
        <dbReference type="EMBL" id="SUE34938.1"/>
    </source>
</evidence>
<accession>A0A379MTG1</accession>
<dbReference type="Proteomes" id="UP000255233">
    <property type="component" value="Unassembled WGS sequence"/>
</dbReference>
<gene>
    <name evidence="2" type="ORF">NCTC11190_02176</name>
</gene>
<dbReference type="AlphaFoldDB" id="A0A379MTG1"/>
<organism evidence="2 3">
    <name type="scientific">Rikenella microfusus</name>
    <dbReference type="NCBI Taxonomy" id="28139"/>
    <lineage>
        <taxon>Bacteria</taxon>
        <taxon>Pseudomonadati</taxon>
        <taxon>Bacteroidota</taxon>
        <taxon>Bacteroidia</taxon>
        <taxon>Bacteroidales</taxon>
        <taxon>Rikenellaceae</taxon>
        <taxon>Rikenella</taxon>
    </lineage>
</organism>
<evidence type="ECO:0008006" key="4">
    <source>
        <dbReference type="Google" id="ProtNLM"/>
    </source>
</evidence>
<evidence type="ECO:0000313" key="3">
    <source>
        <dbReference type="Proteomes" id="UP000255233"/>
    </source>
</evidence>
<keyword evidence="1" id="KW-0732">Signal</keyword>
<sequence>MKELVKRAALCGAALVMGMTAARAVEIPGKKIDVKVGGDFVSSYIWRGSYQTGASMQPTLGFSVAGFSLTAWGSTDFRNQGHKEVDITAAYSIKGFTVAVTDYSWSPNGAGDYKYFNWQSHETNHYLEGSLTYVLPIEKFPLTINWNTMFFGADKKANGKTNYSTYVELSYPFSSERLGVDFAAAVGFTPWAAESLYGTDGFDVCNVSIGATKKIQFSEKFSMPVFSRLIFNPARNGVYFVVGLTL</sequence>